<feature type="region of interest" description="Disordered" evidence="1">
    <location>
        <begin position="375"/>
        <end position="406"/>
    </location>
</feature>
<dbReference type="Gene3D" id="3.40.630.30">
    <property type="match status" value="1"/>
</dbReference>
<evidence type="ECO:0000259" key="2">
    <source>
        <dbReference type="PROSITE" id="PS51186"/>
    </source>
</evidence>
<evidence type="ECO:0000313" key="4">
    <source>
        <dbReference type="Proteomes" id="UP000051952"/>
    </source>
</evidence>
<organism evidence="3 4">
    <name type="scientific">Bodo saltans</name>
    <name type="common">Flagellated protozoan</name>
    <dbReference type="NCBI Taxonomy" id="75058"/>
    <lineage>
        <taxon>Eukaryota</taxon>
        <taxon>Discoba</taxon>
        <taxon>Euglenozoa</taxon>
        <taxon>Kinetoplastea</taxon>
        <taxon>Metakinetoplastina</taxon>
        <taxon>Eubodonida</taxon>
        <taxon>Bodonidae</taxon>
        <taxon>Bodo</taxon>
    </lineage>
</organism>
<dbReference type="InterPro" id="IPR056511">
    <property type="entry name" value="IDM1_C"/>
</dbReference>
<dbReference type="InterPro" id="IPR000182">
    <property type="entry name" value="GNAT_dom"/>
</dbReference>
<keyword evidence="4" id="KW-1185">Reference proteome</keyword>
<dbReference type="VEuPathDB" id="TriTrypDB:BSAL_82255"/>
<dbReference type="OrthoDB" id="277188at2759"/>
<dbReference type="Proteomes" id="UP000051952">
    <property type="component" value="Unassembled WGS sequence"/>
</dbReference>
<feature type="domain" description="N-acetyltransferase" evidence="2">
    <location>
        <begin position="165"/>
        <end position="334"/>
    </location>
</feature>
<dbReference type="InterPro" id="IPR016181">
    <property type="entry name" value="Acyl_CoA_acyltransferase"/>
</dbReference>
<dbReference type="EMBL" id="CYKH01000904">
    <property type="protein sequence ID" value="CUG63052.1"/>
    <property type="molecule type" value="Genomic_DNA"/>
</dbReference>
<dbReference type="GO" id="GO:0016747">
    <property type="term" value="F:acyltransferase activity, transferring groups other than amino-acyl groups"/>
    <property type="evidence" value="ECO:0007669"/>
    <property type="project" value="InterPro"/>
</dbReference>
<reference evidence="4" key="1">
    <citation type="submission" date="2015-09" db="EMBL/GenBank/DDBJ databases">
        <authorList>
            <consortium name="Pathogen Informatics"/>
        </authorList>
    </citation>
    <scope>NUCLEOTIDE SEQUENCE [LARGE SCALE GENOMIC DNA]</scope>
    <source>
        <strain evidence="4">Lake Konstanz</strain>
    </source>
</reference>
<gene>
    <name evidence="3" type="ORF">BSAL_82255</name>
</gene>
<accession>A0A0S4IZI8</accession>
<name>A0A0S4IZI8_BODSA</name>
<sequence>MSEYSAPPVDEHQILSSSEVTQLAAFYSTITLTPDQMSRIAQRFLEASAVEKSLIARVYCNLFSDATFVQRLLERGKRFQKSMPPHSGAGPLIDYEEDEDDEDEIGFDDSHYQARPTGNRTKRGPNKKKGDTPSSPLPQQREMRLANVAEEITPRLIGDGPFTLEFGLVLTEDMRTAVVNLYSKQFVHPDAKTLAKMVIIPRSQSTRTRKNIKGSYTWFLKCLSTNEVVSCVTALVHRKDANTSIVEVPLFATGSGYKKNGFAKLLNVALLEFCVDHMVDCPLVVVSADPKAVPFWAHLGFREMSRSEKKSIEFLYEHSFFKFQDSVPMTISLAELKARREERRQIAWRSRSATTTTANQNGSGTLMKAFVIRDESREASSDGTNEGDVIIEESRTPPSNEEENDGASVVLETILKMPRFLLSGSVALPYQS</sequence>
<dbReference type="FunFam" id="3.40.630.30:FF:000214">
    <property type="entry name" value="Predicted protein"/>
    <property type="match status" value="1"/>
</dbReference>
<feature type="region of interest" description="Disordered" evidence="1">
    <location>
        <begin position="80"/>
        <end position="141"/>
    </location>
</feature>
<protein>
    <recommendedName>
        <fullName evidence="2">N-acetyltransferase domain-containing protein</fullName>
    </recommendedName>
</protein>
<feature type="compositionally biased region" description="Acidic residues" evidence="1">
    <location>
        <begin position="94"/>
        <end position="107"/>
    </location>
</feature>
<dbReference type="SUPFAM" id="SSF55729">
    <property type="entry name" value="Acyl-CoA N-acyltransferases (Nat)"/>
    <property type="match status" value="1"/>
</dbReference>
<evidence type="ECO:0000256" key="1">
    <source>
        <dbReference type="SAM" id="MobiDB-lite"/>
    </source>
</evidence>
<dbReference type="OMA" id="YEHNCYK"/>
<proteinExistence type="predicted"/>
<dbReference type="Pfam" id="PF23209">
    <property type="entry name" value="IDM1_C"/>
    <property type="match status" value="1"/>
</dbReference>
<dbReference type="AlphaFoldDB" id="A0A0S4IZI8"/>
<dbReference type="PROSITE" id="PS51186">
    <property type="entry name" value="GNAT"/>
    <property type="match status" value="1"/>
</dbReference>
<evidence type="ECO:0000313" key="3">
    <source>
        <dbReference type="EMBL" id="CUG63052.1"/>
    </source>
</evidence>